<proteinExistence type="predicted"/>
<comment type="caution">
    <text evidence="5">The sequence shown here is derived from an EMBL/GenBank/DDBJ whole genome shotgun (WGS) entry which is preliminary data.</text>
</comment>
<dbReference type="PANTHER" id="PTHR43537:SF5">
    <property type="entry name" value="UXU OPERON TRANSCRIPTIONAL REGULATOR"/>
    <property type="match status" value="1"/>
</dbReference>
<keyword evidence="3" id="KW-0804">Transcription</keyword>
<dbReference type="AlphaFoldDB" id="A0A231H2Y1"/>
<dbReference type="Gene3D" id="1.10.10.10">
    <property type="entry name" value="Winged helix-like DNA-binding domain superfamily/Winged helix DNA-binding domain"/>
    <property type="match status" value="1"/>
</dbReference>
<dbReference type="SMART" id="SM00345">
    <property type="entry name" value="HTH_GNTR"/>
    <property type="match status" value="1"/>
</dbReference>
<evidence type="ECO:0000256" key="1">
    <source>
        <dbReference type="ARBA" id="ARBA00023015"/>
    </source>
</evidence>
<dbReference type="InterPro" id="IPR011711">
    <property type="entry name" value="GntR_C"/>
</dbReference>
<evidence type="ECO:0000313" key="6">
    <source>
        <dbReference type="Proteomes" id="UP000215506"/>
    </source>
</evidence>
<dbReference type="Proteomes" id="UP000215506">
    <property type="component" value="Unassembled WGS sequence"/>
</dbReference>
<keyword evidence="6" id="KW-1185">Reference proteome</keyword>
<reference evidence="5 6" key="1">
    <citation type="submission" date="2017-07" db="EMBL/GenBank/DDBJ databases">
        <title>First draft Genome Sequence of Nocardia cerradoensis isolated from human infection.</title>
        <authorList>
            <person name="Carrasco G."/>
        </authorList>
    </citation>
    <scope>NUCLEOTIDE SEQUENCE [LARGE SCALE GENOMIC DNA]</scope>
    <source>
        <strain evidence="5 6">CNM20130759</strain>
    </source>
</reference>
<keyword evidence="2" id="KW-0238">DNA-binding</keyword>
<dbReference type="GO" id="GO:0003700">
    <property type="term" value="F:DNA-binding transcription factor activity"/>
    <property type="evidence" value="ECO:0007669"/>
    <property type="project" value="InterPro"/>
</dbReference>
<dbReference type="InterPro" id="IPR000524">
    <property type="entry name" value="Tscrpt_reg_HTH_GntR"/>
</dbReference>
<dbReference type="GO" id="GO:0003677">
    <property type="term" value="F:DNA binding"/>
    <property type="evidence" value="ECO:0007669"/>
    <property type="project" value="UniProtKB-KW"/>
</dbReference>
<evidence type="ECO:0000256" key="3">
    <source>
        <dbReference type="ARBA" id="ARBA00023163"/>
    </source>
</evidence>
<organism evidence="5 6">
    <name type="scientific">Nocardia cerradoensis</name>
    <dbReference type="NCBI Taxonomy" id="85688"/>
    <lineage>
        <taxon>Bacteria</taxon>
        <taxon>Bacillati</taxon>
        <taxon>Actinomycetota</taxon>
        <taxon>Actinomycetes</taxon>
        <taxon>Mycobacteriales</taxon>
        <taxon>Nocardiaceae</taxon>
        <taxon>Nocardia</taxon>
    </lineage>
</organism>
<dbReference type="PRINTS" id="PR00035">
    <property type="entry name" value="HTHGNTR"/>
</dbReference>
<dbReference type="RefSeq" id="WP_064909007.1">
    <property type="nucleotide sequence ID" value="NZ_NGAF01000010.1"/>
</dbReference>
<sequence length="254" mass="28031">MSAMPLSTSVVRVPKAGEMVAAQLRRQIVTGELREGDALPSETELMERFGVSRPTLREAFRILESEQVIQVRRGARGGGRVMMPDVSAAARYAGTLLQYRKATLADVHEARANLEVAAVATLARKRTAADLRALDDMLAKGEALLSDPPAFGKGYDLEFHRTLMQLAGNQTMIVLLDIVSTIIESHVENFLREHRGDTGAESKAAAAHRAHVKLVQLIRDKDAVKAETFWRKHLAQVKNFMIEDPEESVLDVLP</sequence>
<dbReference type="Pfam" id="PF07729">
    <property type="entry name" value="FCD"/>
    <property type="match status" value="1"/>
</dbReference>
<dbReference type="PANTHER" id="PTHR43537">
    <property type="entry name" value="TRANSCRIPTIONAL REGULATOR, GNTR FAMILY"/>
    <property type="match status" value="1"/>
</dbReference>
<gene>
    <name evidence="5" type="primary">lutR</name>
    <name evidence="5" type="ORF">B7C42_04618</name>
</gene>
<dbReference type="PROSITE" id="PS50949">
    <property type="entry name" value="HTH_GNTR"/>
    <property type="match status" value="1"/>
</dbReference>
<dbReference type="SUPFAM" id="SSF48008">
    <property type="entry name" value="GntR ligand-binding domain-like"/>
    <property type="match status" value="1"/>
</dbReference>
<evidence type="ECO:0000256" key="2">
    <source>
        <dbReference type="ARBA" id="ARBA00023125"/>
    </source>
</evidence>
<dbReference type="EMBL" id="NGAF01000010">
    <property type="protein sequence ID" value="OXR43196.1"/>
    <property type="molecule type" value="Genomic_DNA"/>
</dbReference>
<dbReference type="Gene3D" id="1.20.120.530">
    <property type="entry name" value="GntR ligand-binding domain-like"/>
    <property type="match status" value="1"/>
</dbReference>
<dbReference type="CDD" id="cd07377">
    <property type="entry name" value="WHTH_GntR"/>
    <property type="match status" value="1"/>
</dbReference>
<dbReference type="Pfam" id="PF00392">
    <property type="entry name" value="GntR"/>
    <property type="match status" value="1"/>
</dbReference>
<dbReference type="InterPro" id="IPR036390">
    <property type="entry name" value="WH_DNA-bd_sf"/>
</dbReference>
<accession>A0A231H2Y1</accession>
<dbReference type="InterPro" id="IPR008920">
    <property type="entry name" value="TF_FadR/GntR_C"/>
</dbReference>
<keyword evidence="1" id="KW-0805">Transcription regulation</keyword>
<name>A0A231H2Y1_9NOCA</name>
<feature type="domain" description="HTH gntR-type" evidence="4">
    <location>
        <begin position="14"/>
        <end position="84"/>
    </location>
</feature>
<dbReference type="SUPFAM" id="SSF46785">
    <property type="entry name" value="Winged helix' DNA-binding domain"/>
    <property type="match status" value="1"/>
</dbReference>
<dbReference type="InterPro" id="IPR036388">
    <property type="entry name" value="WH-like_DNA-bd_sf"/>
</dbReference>
<dbReference type="SMART" id="SM00895">
    <property type="entry name" value="FCD"/>
    <property type="match status" value="1"/>
</dbReference>
<evidence type="ECO:0000313" key="5">
    <source>
        <dbReference type="EMBL" id="OXR43196.1"/>
    </source>
</evidence>
<protein>
    <submittedName>
        <fullName evidence="5">HTH-type transcriptional regulator LutR</fullName>
    </submittedName>
</protein>
<evidence type="ECO:0000259" key="4">
    <source>
        <dbReference type="PROSITE" id="PS50949"/>
    </source>
</evidence>